<organism evidence="1 2">
    <name type="scientific">Sclerotinia borealis (strain F-4128)</name>
    <dbReference type="NCBI Taxonomy" id="1432307"/>
    <lineage>
        <taxon>Eukaryota</taxon>
        <taxon>Fungi</taxon>
        <taxon>Dikarya</taxon>
        <taxon>Ascomycota</taxon>
        <taxon>Pezizomycotina</taxon>
        <taxon>Leotiomycetes</taxon>
        <taxon>Helotiales</taxon>
        <taxon>Sclerotiniaceae</taxon>
        <taxon>Sclerotinia</taxon>
    </lineage>
</organism>
<dbReference type="EMBL" id="AYSA01000153">
    <property type="protein sequence ID" value="ESZ96120.1"/>
    <property type="molecule type" value="Genomic_DNA"/>
</dbReference>
<accession>W9CNN9</accession>
<evidence type="ECO:0000313" key="2">
    <source>
        <dbReference type="Proteomes" id="UP000019487"/>
    </source>
</evidence>
<evidence type="ECO:0000313" key="1">
    <source>
        <dbReference type="EMBL" id="ESZ96120.1"/>
    </source>
</evidence>
<reference evidence="1 2" key="1">
    <citation type="journal article" date="2014" name="Genome Announc.">
        <title>Draft genome sequence of Sclerotinia borealis, a psychrophilic plant pathogenic fungus.</title>
        <authorList>
            <person name="Mardanov A.V."/>
            <person name="Beletsky A.V."/>
            <person name="Kadnikov V.V."/>
            <person name="Ignatov A.N."/>
            <person name="Ravin N.V."/>
        </authorList>
    </citation>
    <scope>NUCLEOTIDE SEQUENCE [LARGE SCALE GENOMIC DNA]</scope>
    <source>
        <strain evidence="2">F-4157</strain>
    </source>
</reference>
<dbReference type="AlphaFoldDB" id="W9CNN9"/>
<proteinExistence type="predicted"/>
<dbReference type="OrthoDB" id="5427350at2759"/>
<keyword evidence="2" id="KW-1185">Reference proteome</keyword>
<dbReference type="Proteomes" id="UP000019487">
    <property type="component" value="Unassembled WGS sequence"/>
</dbReference>
<protein>
    <submittedName>
        <fullName evidence="1">Uncharacterized protein</fullName>
    </submittedName>
</protein>
<name>W9CNN9_SCLBF</name>
<gene>
    <name evidence="1" type="ORF">SBOR_3509</name>
</gene>
<dbReference type="HOGENOM" id="CLU_2360960_0_0_1"/>
<sequence>MEISFQRSAWCWVRVVAVDGKGGVLETSTEVDAPDTEEVIEVETEAEKPLMPSRSALDLIAIAGFAFGMLEFWRRNDSKRIFSNLGYSKLPVGNEE</sequence>
<comment type="caution">
    <text evidence="1">The sequence shown here is derived from an EMBL/GenBank/DDBJ whole genome shotgun (WGS) entry which is preliminary data.</text>
</comment>